<dbReference type="Proteomes" id="UP000228755">
    <property type="component" value="Unassembled WGS sequence"/>
</dbReference>
<evidence type="ECO:0000313" key="1">
    <source>
        <dbReference type="EMBL" id="PJM79679.1"/>
    </source>
</evidence>
<gene>
    <name evidence="1" type="ORF">CUU80_00540</name>
</gene>
<protein>
    <submittedName>
        <fullName evidence="1">Uncharacterized protein</fullName>
    </submittedName>
</protein>
<accession>A0A2M9HSB2</accession>
<keyword evidence="2" id="KW-1185">Reference proteome</keyword>
<dbReference type="EMBL" id="PGLQ01000001">
    <property type="protein sequence ID" value="PJM79679.1"/>
    <property type="molecule type" value="Genomic_DNA"/>
</dbReference>
<name>A0A2M9HSB2_9BIFI</name>
<comment type="caution">
    <text evidence="1">The sequence shown here is derived from an EMBL/GenBank/DDBJ whole genome shotgun (WGS) entry which is preliminary data.</text>
</comment>
<reference evidence="1 2" key="1">
    <citation type="submission" date="2017-11" db="EMBL/GenBank/DDBJ databases">
        <title>Draft genome sequences of strains TRE 1, TRE D, TRE H and TRI 7, isolated from tamarins, belonging to four potential novel Bifidobacterium species.</title>
        <authorList>
            <person name="Mattarelli P."/>
            <person name="Modesto M."/>
            <person name="Bonetti A."/>
            <person name="Puglisi E."/>
            <person name="Morelli L."/>
        </authorList>
    </citation>
    <scope>NUCLEOTIDE SEQUENCE [LARGE SCALE GENOMIC DNA]</scope>
    <source>
        <strain evidence="2">TRED</strain>
    </source>
</reference>
<sequence length="61" mass="6876">MITSVHFPPTVISLHYRLMAGTEYVHALNAPCEIMRHEIMRHMVAATRSGAQAEALAKKRM</sequence>
<dbReference type="AlphaFoldDB" id="A0A2M9HSB2"/>
<organism evidence="1 2">
    <name type="scientific">Bifidobacterium scaligerum</name>
    <dbReference type="NCBI Taxonomy" id="2052656"/>
    <lineage>
        <taxon>Bacteria</taxon>
        <taxon>Bacillati</taxon>
        <taxon>Actinomycetota</taxon>
        <taxon>Actinomycetes</taxon>
        <taxon>Bifidobacteriales</taxon>
        <taxon>Bifidobacteriaceae</taxon>
        <taxon>Bifidobacterium</taxon>
    </lineage>
</organism>
<evidence type="ECO:0000313" key="2">
    <source>
        <dbReference type="Proteomes" id="UP000228755"/>
    </source>
</evidence>
<proteinExistence type="predicted"/>